<dbReference type="PANTHER" id="PTHR23503">
    <property type="entry name" value="SOLUTE CARRIER FAMILY 2"/>
    <property type="match status" value="1"/>
</dbReference>
<gene>
    <name evidence="7" type="ORF">CGOC_LOCUS1505</name>
</gene>
<dbReference type="EMBL" id="UYRV01002853">
    <property type="protein sequence ID" value="VDK49363.1"/>
    <property type="molecule type" value="Genomic_DNA"/>
</dbReference>
<evidence type="ECO:0000256" key="2">
    <source>
        <dbReference type="ARBA" id="ARBA00022692"/>
    </source>
</evidence>
<name>A0A3P6R2B0_CYLGO</name>
<organism evidence="7 8">
    <name type="scientific">Cylicostephanus goldi</name>
    <name type="common">Nematode worm</name>
    <dbReference type="NCBI Taxonomy" id="71465"/>
    <lineage>
        <taxon>Eukaryota</taxon>
        <taxon>Metazoa</taxon>
        <taxon>Ecdysozoa</taxon>
        <taxon>Nematoda</taxon>
        <taxon>Chromadorea</taxon>
        <taxon>Rhabditida</taxon>
        <taxon>Rhabditina</taxon>
        <taxon>Rhabditomorpha</taxon>
        <taxon>Strongyloidea</taxon>
        <taxon>Strongylidae</taxon>
        <taxon>Cylicostephanus</taxon>
    </lineage>
</organism>
<dbReference type="Gene3D" id="1.20.1250.20">
    <property type="entry name" value="MFS general substrate transporter like domains"/>
    <property type="match status" value="1"/>
</dbReference>
<dbReference type="OrthoDB" id="4142200at2759"/>
<evidence type="ECO:0000256" key="4">
    <source>
        <dbReference type="ARBA" id="ARBA00023136"/>
    </source>
</evidence>
<dbReference type="AlphaFoldDB" id="A0A3P6R2B0"/>
<reference evidence="7 8" key="1">
    <citation type="submission" date="2018-11" db="EMBL/GenBank/DDBJ databases">
        <authorList>
            <consortium name="Pathogen Informatics"/>
        </authorList>
    </citation>
    <scope>NUCLEOTIDE SEQUENCE [LARGE SCALE GENOMIC DNA]</scope>
</reference>
<dbReference type="InterPro" id="IPR020846">
    <property type="entry name" value="MFS_dom"/>
</dbReference>
<dbReference type="Pfam" id="PF00083">
    <property type="entry name" value="Sugar_tr"/>
    <property type="match status" value="1"/>
</dbReference>
<proteinExistence type="predicted"/>
<evidence type="ECO:0000259" key="6">
    <source>
        <dbReference type="PROSITE" id="PS50850"/>
    </source>
</evidence>
<evidence type="ECO:0000256" key="1">
    <source>
        <dbReference type="ARBA" id="ARBA00004141"/>
    </source>
</evidence>
<feature type="transmembrane region" description="Helical" evidence="5">
    <location>
        <begin position="67"/>
        <end position="90"/>
    </location>
</feature>
<keyword evidence="4 5" id="KW-0472">Membrane</keyword>
<evidence type="ECO:0000313" key="7">
    <source>
        <dbReference type="EMBL" id="VDK49363.1"/>
    </source>
</evidence>
<dbReference type="InterPro" id="IPR005828">
    <property type="entry name" value="MFS_sugar_transport-like"/>
</dbReference>
<evidence type="ECO:0000256" key="3">
    <source>
        <dbReference type="ARBA" id="ARBA00022989"/>
    </source>
</evidence>
<accession>A0A3P6R2B0</accession>
<keyword evidence="3 5" id="KW-1133">Transmembrane helix</keyword>
<dbReference type="Proteomes" id="UP000271889">
    <property type="component" value="Unassembled WGS sequence"/>
</dbReference>
<protein>
    <recommendedName>
        <fullName evidence="6">Major facilitator superfamily (MFS) profile domain-containing protein</fullName>
    </recommendedName>
</protein>
<sequence>MTSYWIAQIRQVFIFSLLAFASNFEYGFSTTYLNTPVEEFKKYVYQVYLNESYQRMGKTMSDSTYNLLWNLILNIWFVGFFVGIWFSPLLNDRFGRK</sequence>
<dbReference type="GO" id="GO:0015149">
    <property type="term" value="F:hexose transmembrane transporter activity"/>
    <property type="evidence" value="ECO:0007669"/>
    <property type="project" value="TreeGrafter"/>
</dbReference>
<feature type="transmembrane region" description="Helical" evidence="5">
    <location>
        <begin position="12"/>
        <end position="33"/>
    </location>
</feature>
<dbReference type="GO" id="GO:0016020">
    <property type="term" value="C:membrane"/>
    <property type="evidence" value="ECO:0007669"/>
    <property type="project" value="UniProtKB-SubCell"/>
</dbReference>
<dbReference type="PROSITE" id="PS50850">
    <property type="entry name" value="MFS"/>
    <property type="match status" value="1"/>
</dbReference>
<dbReference type="InterPro" id="IPR045263">
    <property type="entry name" value="GLUT"/>
</dbReference>
<dbReference type="PANTHER" id="PTHR23503:SF29">
    <property type="entry name" value="MAJOR FACILITATOR SUPERFAMILY (MFS) PROFILE DOMAIN-CONTAINING PROTEIN"/>
    <property type="match status" value="1"/>
</dbReference>
<feature type="non-terminal residue" evidence="7">
    <location>
        <position position="97"/>
    </location>
</feature>
<keyword evidence="8" id="KW-1185">Reference proteome</keyword>
<comment type="subcellular location">
    <subcellularLocation>
        <location evidence="1">Membrane</location>
        <topology evidence="1">Multi-pass membrane protein</topology>
    </subcellularLocation>
</comment>
<keyword evidence="2 5" id="KW-0812">Transmembrane</keyword>
<dbReference type="InterPro" id="IPR036259">
    <property type="entry name" value="MFS_trans_sf"/>
</dbReference>
<evidence type="ECO:0000313" key="8">
    <source>
        <dbReference type="Proteomes" id="UP000271889"/>
    </source>
</evidence>
<evidence type="ECO:0000256" key="5">
    <source>
        <dbReference type="SAM" id="Phobius"/>
    </source>
</evidence>
<feature type="domain" description="Major facilitator superfamily (MFS) profile" evidence="6">
    <location>
        <begin position="15"/>
        <end position="97"/>
    </location>
</feature>